<dbReference type="PANTHER" id="PTHR12121:SF36">
    <property type="entry name" value="ENDONUCLEASE_EXONUCLEASE_PHOSPHATASE DOMAIN-CONTAINING PROTEIN"/>
    <property type="match status" value="1"/>
</dbReference>
<keyword evidence="2" id="KW-0540">Nuclease</keyword>
<gene>
    <name evidence="2" type="ORF">Q9R08_17150</name>
</gene>
<dbReference type="Pfam" id="PF03372">
    <property type="entry name" value="Exo_endo_phos"/>
    <property type="match status" value="1"/>
</dbReference>
<dbReference type="SUPFAM" id="SSF56219">
    <property type="entry name" value="DNase I-like"/>
    <property type="match status" value="1"/>
</dbReference>
<feature type="domain" description="Endonuclease/exonuclease/phosphatase" evidence="1">
    <location>
        <begin position="28"/>
        <end position="271"/>
    </location>
</feature>
<evidence type="ECO:0000313" key="2">
    <source>
        <dbReference type="EMBL" id="MDQ7879722.1"/>
    </source>
</evidence>
<proteinExistence type="predicted"/>
<dbReference type="InterPro" id="IPR036691">
    <property type="entry name" value="Endo/exonu/phosph_ase_sf"/>
</dbReference>
<dbReference type="EMBL" id="JAVFWO010000005">
    <property type="protein sequence ID" value="MDQ7879722.1"/>
    <property type="molecule type" value="Genomic_DNA"/>
</dbReference>
<dbReference type="InterPro" id="IPR005135">
    <property type="entry name" value="Endo/exonuclease/phosphatase"/>
</dbReference>
<dbReference type="RefSeq" id="WP_308869358.1">
    <property type="nucleotide sequence ID" value="NZ_JAVFWO010000005.1"/>
</dbReference>
<accession>A0ABU0Z5A8</accession>
<comment type="caution">
    <text evidence="2">The sequence shown here is derived from an EMBL/GenBank/DDBJ whole genome shotgun (WGS) entry which is preliminary data.</text>
</comment>
<dbReference type="Gene3D" id="3.60.10.10">
    <property type="entry name" value="Endonuclease/exonuclease/phosphatase"/>
    <property type="match status" value="1"/>
</dbReference>
<sequence>MLRRDGMLEELSGRPLVGPVEPPALHIMTFNIRRRMNGVTWRRADRWRHRATAVRALLQRERPTFVGVQEAMPDQADAVLAALGSAYRFVGRGHGRRGSGEGCPIFFDAERLELLDWDQTALSDHPREAGSRSWGNLIPRIAVTARFRDRRTGSAFTVLNTHLDPFSPRSRVRSVDALRTLVGRGPGILTGDLNAGEGSRTLRALLDDGGLQDAWTAAARRLTAPVGTFAGYRRPRPSRARIDWIVVTPEVKVASAGINTFRHAGVWPSDHLPVQAVMTIPVGRGQA</sequence>
<dbReference type="GO" id="GO:0004519">
    <property type="term" value="F:endonuclease activity"/>
    <property type="evidence" value="ECO:0007669"/>
    <property type="project" value="UniProtKB-KW"/>
</dbReference>
<evidence type="ECO:0000259" key="1">
    <source>
        <dbReference type="Pfam" id="PF03372"/>
    </source>
</evidence>
<dbReference type="Proteomes" id="UP001235133">
    <property type="component" value="Unassembled WGS sequence"/>
</dbReference>
<evidence type="ECO:0000313" key="3">
    <source>
        <dbReference type="Proteomes" id="UP001235133"/>
    </source>
</evidence>
<organism evidence="2 3">
    <name type="scientific">Microbacterium psychrotolerans</name>
    <dbReference type="NCBI Taxonomy" id="3068321"/>
    <lineage>
        <taxon>Bacteria</taxon>
        <taxon>Bacillati</taxon>
        <taxon>Actinomycetota</taxon>
        <taxon>Actinomycetes</taxon>
        <taxon>Micrococcales</taxon>
        <taxon>Microbacteriaceae</taxon>
        <taxon>Microbacterium</taxon>
    </lineage>
</organism>
<keyword evidence="3" id="KW-1185">Reference proteome</keyword>
<reference evidence="2 3" key="1">
    <citation type="submission" date="2023-08" db="EMBL/GenBank/DDBJ databases">
        <title>Microbacterium psychrotolerans sp. nov., a psychrotolerant bacterium isolated from soil in Heilongjiang Province, China.</title>
        <authorList>
            <person name="An P."/>
            <person name="Zhao D."/>
            <person name="Xiang H."/>
        </authorList>
    </citation>
    <scope>NUCLEOTIDE SEQUENCE [LARGE SCALE GENOMIC DNA]</scope>
    <source>
        <strain evidence="2 3">QXD-8</strain>
    </source>
</reference>
<keyword evidence="2" id="KW-0378">Hydrolase</keyword>
<dbReference type="CDD" id="cd09083">
    <property type="entry name" value="EEP-1"/>
    <property type="match status" value="1"/>
</dbReference>
<dbReference type="InterPro" id="IPR050410">
    <property type="entry name" value="CCR4/nocturin_mRNA_transcr"/>
</dbReference>
<keyword evidence="2" id="KW-0255">Endonuclease</keyword>
<protein>
    <submittedName>
        <fullName evidence="2">Endonuclease/exonuclease/phosphatase family protein</fullName>
    </submittedName>
</protein>
<name>A0ABU0Z5A8_9MICO</name>
<dbReference type="PANTHER" id="PTHR12121">
    <property type="entry name" value="CARBON CATABOLITE REPRESSOR PROTEIN 4"/>
    <property type="match status" value="1"/>
</dbReference>